<gene>
    <name evidence="2" type="ORF">NP493_364g01031</name>
</gene>
<organism evidence="2 3">
    <name type="scientific">Ridgeia piscesae</name>
    <name type="common">Tubeworm</name>
    <dbReference type="NCBI Taxonomy" id="27915"/>
    <lineage>
        <taxon>Eukaryota</taxon>
        <taxon>Metazoa</taxon>
        <taxon>Spiralia</taxon>
        <taxon>Lophotrochozoa</taxon>
        <taxon>Annelida</taxon>
        <taxon>Polychaeta</taxon>
        <taxon>Sedentaria</taxon>
        <taxon>Canalipalpata</taxon>
        <taxon>Sabellida</taxon>
        <taxon>Siboglinidae</taxon>
        <taxon>Ridgeia</taxon>
    </lineage>
</organism>
<dbReference type="Proteomes" id="UP001209878">
    <property type="component" value="Unassembled WGS sequence"/>
</dbReference>
<evidence type="ECO:0000256" key="1">
    <source>
        <dbReference type="SAM" id="MobiDB-lite"/>
    </source>
</evidence>
<sequence length="94" mass="10781">MTREGTAGVWSVTVDAVLNGRYTHIPRNPEVNETTEKRRRTSPETSLSPTRDLRAWARTTGYRTFERRAKRPPSVTSQHRKKMSVNVGQEVSVR</sequence>
<dbReference type="AlphaFoldDB" id="A0AAD9L337"/>
<feature type="region of interest" description="Disordered" evidence="1">
    <location>
        <begin position="25"/>
        <end position="94"/>
    </location>
</feature>
<name>A0AAD9L337_RIDPI</name>
<proteinExistence type="predicted"/>
<evidence type="ECO:0000313" key="2">
    <source>
        <dbReference type="EMBL" id="KAK2182161.1"/>
    </source>
</evidence>
<protein>
    <submittedName>
        <fullName evidence="2">Uncharacterized protein</fullName>
    </submittedName>
</protein>
<keyword evidence="3" id="KW-1185">Reference proteome</keyword>
<evidence type="ECO:0000313" key="3">
    <source>
        <dbReference type="Proteomes" id="UP001209878"/>
    </source>
</evidence>
<comment type="caution">
    <text evidence="2">The sequence shown here is derived from an EMBL/GenBank/DDBJ whole genome shotgun (WGS) entry which is preliminary data.</text>
</comment>
<dbReference type="EMBL" id="JAODUO010000364">
    <property type="protein sequence ID" value="KAK2182161.1"/>
    <property type="molecule type" value="Genomic_DNA"/>
</dbReference>
<accession>A0AAD9L337</accession>
<reference evidence="2" key="1">
    <citation type="journal article" date="2023" name="Mol. Biol. Evol.">
        <title>Third-Generation Sequencing Reveals the Adaptive Role of the Epigenome in Three Deep-Sea Polychaetes.</title>
        <authorList>
            <person name="Perez M."/>
            <person name="Aroh O."/>
            <person name="Sun Y."/>
            <person name="Lan Y."/>
            <person name="Juniper S.K."/>
            <person name="Young C.R."/>
            <person name="Angers B."/>
            <person name="Qian P.Y."/>
        </authorList>
    </citation>
    <scope>NUCLEOTIDE SEQUENCE</scope>
    <source>
        <strain evidence="2">R07B-5</strain>
    </source>
</reference>